<keyword evidence="3" id="KW-1185">Reference proteome</keyword>
<dbReference type="EMBL" id="JAHWXI010000025">
    <property type="protein sequence ID" value="MDN4465625.1"/>
    <property type="molecule type" value="Genomic_DNA"/>
</dbReference>
<protein>
    <submittedName>
        <fullName evidence="2">GNAT family N-acetyltransferase</fullName>
    </submittedName>
</protein>
<dbReference type="Gene3D" id="3.40.630.30">
    <property type="match status" value="1"/>
</dbReference>
<gene>
    <name evidence="2" type="ORF">KZC48_14650</name>
</gene>
<proteinExistence type="predicted"/>
<reference evidence="2" key="1">
    <citation type="submission" date="2021-06" db="EMBL/GenBank/DDBJ databases">
        <title>Genome-based taxonomic framework of Microbacterium strains isolated from marine environment, the description of four new species and reclassification of four preexisting species.</title>
        <authorList>
            <person name="Lee S.D."/>
            <person name="Kim S.-M."/>
            <person name="Byeon Y.-S."/>
            <person name="Yang H.L."/>
            <person name="Kim I.S."/>
        </authorList>
    </citation>
    <scope>NUCLEOTIDE SEQUENCE</scope>
    <source>
        <strain evidence="2">KACC 20510</strain>
    </source>
</reference>
<dbReference type="RefSeq" id="WP_301135648.1">
    <property type="nucleotide sequence ID" value="NZ_BAAAUQ010000025.1"/>
</dbReference>
<organism evidence="2 3">
    <name type="scientific">Microbacterium aurantiacum</name>
    <dbReference type="NCBI Taxonomy" id="162393"/>
    <lineage>
        <taxon>Bacteria</taxon>
        <taxon>Bacillati</taxon>
        <taxon>Actinomycetota</taxon>
        <taxon>Actinomycetes</taxon>
        <taxon>Micrococcales</taxon>
        <taxon>Microbacteriaceae</taxon>
        <taxon>Microbacterium</taxon>
    </lineage>
</organism>
<name>A0ABT8FWS4_9MICO</name>
<comment type="caution">
    <text evidence="2">The sequence shown here is derived from an EMBL/GenBank/DDBJ whole genome shotgun (WGS) entry which is preliminary data.</text>
</comment>
<evidence type="ECO:0000259" key="1">
    <source>
        <dbReference type="PROSITE" id="PS51186"/>
    </source>
</evidence>
<dbReference type="InterPro" id="IPR016181">
    <property type="entry name" value="Acyl_CoA_acyltransferase"/>
</dbReference>
<dbReference type="PROSITE" id="PS51186">
    <property type="entry name" value="GNAT"/>
    <property type="match status" value="1"/>
</dbReference>
<feature type="domain" description="N-acetyltransferase" evidence="1">
    <location>
        <begin position="12"/>
        <end position="194"/>
    </location>
</feature>
<dbReference type="CDD" id="cd04301">
    <property type="entry name" value="NAT_SF"/>
    <property type="match status" value="1"/>
</dbReference>
<sequence length="195" mass="21161">MSRVSVEAASADRFADVQHALGGGGDGASCQCQWWTLTNAQFSATGVDDRRRMLRDEIDVDPPPGLIAYVEGAAAGWVRVGPRVRQPRLERTRAFASVSEQPWDDASVWAVTCFVVRKEHRGEGVAVALLDAAVTFARDGGARILEAYPIDPEADRRHTANSLFHGVLSTFLSAGFREVGRSRPDRVVVALDLDG</sequence>
<dbReference type="Proteomes" id="UP001172731">
    <property type="component" value="Unassembled WGS sequence"/>
</dbReference>
<dbReference type="SUPFAM" id="SSF55729">
    <property type="entry name" value="Acyl-CoA N-acyltransferases (Nat)"/>
    <property type="match status" value="1"/>
</dbReference>
<dbReference type="Pfam" id="PF00583">
    <property type="entry name" value="Acetyltransf_1"/>
    <property type="match status" value="1"/>
</dbReference>
<evidence type="ECO:0000313" key="2">
    <source>
        <dbReference type="EMBL" id="MDN4465625.1"/>
    </source>
</evidence>
<accession>A0ABT8FWS4</accession>
<dbReference type="InterPro" id="IPR000182">
    <property type="entry name" value="GNAT_dom"/>
</dbReference>
<evidence type="ECO:0000313" key="3">
    <source>
        <dbReference type="Proteomes" id="UP001172731"/>
    </source>
</evidence>